<protein>
    <recommendedName>
        <fullName evidence="3">Small multi-drug export protein</fullName>
    </recommendedName>
</protein>
<keyword evidence="1" id="KW-0812">Transmembrane</keyword>
<feature type="transmembrane region" description="Helical" evidence="1">
    <location>
        <begin position="43"/>
        <end position="62"/>
    </location>
</feature>
<feature type="transmembrane region" description="Helical" evidence="1">
    <location>
        <begin position="150"/>
        <end position="177"/>
    </location>
</feature>
<proteinExistence type="predicted"/>
<sequence>MEHTKTALVEIQIGKILSFFLLIGIGVPLLIGIMLGIPITTTLSFIGSTAVLQALAAPIGVLLHLDPWAVLAIMISFAFGIVLAIQELFRTFALTSDRVSRWLSKIEQKMQDHQSLHRYGAVSCIFIAWIPGIGLYGTPAIAWILRWDRIQSAIFTVTGFFLASLLMIVIAEGAAILF</sequence>
<dbReference type="InterPro" id="IPR009577">
    <property type="entry name" value="Sm_multidrug_ex"/>
</dbReference>
<accession>A0A0W8EZS8</accession>
<gene>
    <name evidence="2" type="ORF">ASZ90_016250</name>
</gene>
<dbReference type="Pfam" id="PF06695">
    <property type="entry name" value="Sm_multidrug_ex"/>
    <property type="match status" value="1"/>
</dbReference>
<evidence type="ECO:0000256" key="1">
    <source>
        <dbReference type="SAM" id="Phobius"/>
    </source>
</evidence>
<dbReference type="AlphaFoldDB" id="A0A0W8EZS8"/>
<evidence type="ECO:0008006" key="3">
    <source>
        <dbReference type="Google" id="ProtNLM"/>
    </source>
</evidence>
<name>A0A0W8EZS8_9ZZZZ</name>
<feature type="transmembrane region" description="Helical" evidence="1">
    <location>
        <begin position="16"/>
        <end position="36"/>
    </location>
</feature>
<keyword evidence="1" id="KW-0472">Membrane</keyword>
<comment type="caution">
    <text evidence="2">The sequence shown here is derived from an EMBL/GenBank/DDBJ whole genome shotgun (WGS) entry which is preliminary data.</text>
</comment>
<feature type="transmembrane region" description="Helical" evidence="1">
    <location>
        <begin position="119"/>
        <end position="144"/>
    </location>
</feature>
<dbReference type="EMBL" id="LNQE01001700">
    <property type="protein sequence ID" value="KUG14119.1"/>
    <property type="molecule type" value="Genomic_DNA"/>
</dbReference>
<feature type="transmembrane region" description="Helical" evidence="1">
    <location>
        <begin position="68"/>
        <end position="89"/>
    </location>
</feature>
<organism evidence="2">
    <name type="scientific">hydrocarbon metagenome</name>
    <dbReference type="NCBI Taxonomy" id="938273"/>
    <lineage>
        <taxon>unclassified sequences</taxon>
        <taxon>metagenomes</taxon>
        <taxon>ecological metagenomes</taxon>
    </lineage>
</organism>
<keyword evidence="1" id="KW-1133">Transmembrane helix</keyword>
<reference evidence="2" key="1">
    <citation type="journal article" date="2015" name="Proc. Natl. Acad. Sci. U.S.A.">
        <title>Networks of energetic and metabolic interactions define dynamics in microbial communities.</title>
        <authorList>
            <person name="Embree M."/>
            <person name="Liu J.K."/>
            <person name="Al-Bassam M.M."/>
            <person name="Zengler K."/>
        </authorList>
    </citation>
    <scope>NUCLEOTIDE SEQUENCE</scope>
</reference>
<evidence type="ECO:0000313" key="2">
    <source>
        <dbReference type="EMBL" id="KUG14119.1"/>
    </source>
</evidence>